<proteinExistence type="predicted"/>
<keyword evidence="10" id="KW-1185">Reference proteome</keyword>
<dbReference type="InterPro" id="IPR011545">
    <property type="entry name" value="DEAD/DEAH_box_helicase_dom"/>
</dbReference>
<dbReference type="PROSITE" id="PS51195">
    <property type="entry name" value="Q_MOTIF"/>
    <property type="match status" value="1"/>
</dbReference>
<evidence type="ECO:0000256" key="7">
    <source>
        <dbReference type="SAM" id="MobiDB-lite"/>
    </source>
</evidence>
<dbReference type="GO" id="GO:0003724">
    <property type="term" value="F:RNA helicase activity"/>
    <property type="evidence" value="ECO:0007669"/>
    <property type="project" value="UniProtKB-EC"/>
</dbReference>
<feature type="compositionally biased region" description="Basic and acidic residues" evidence="7">
    <location>
        <begin position="84"/>
        <end position="94"/>
    </location>
</feature>
<reference evidence="9 10" key="1">
    <citation type="submission" date="2019-03" db="EMBL/GenBank/DDBJ databases">
        <title>An improved genome assembly of the fluke Schistosoma japonicum.</title>
        <authorList>
            <person name="Hu W."/>
            <person name="Luo F."/>
            <person name="Yin M."/>
            <person name="Mo X."/>
            <person name="Sun C."/>
            <person name="Wu Q."/>
            <person name="Zhu B."/>
            <person name="Xiang M."/>
            <person name="Wang J."/>
            <person name="Wang Y."/>
            <person name="Zhang T."/>
            <person name="Xu B."/>
            <person name="Zheng H."/>
            <person name="Feng Z."/>
        </authorList>
    </citation>
    <scope>NUCLEOTIDE SEQUENCE [LARGE SCALE GENOMIC DNA]</scope>
    <source>
        <strain evidence="9">HuSjv2</strain>
        <tissue evidence="9">Worms</tissue>
    </source>
</reference>
<dbReference type="GO" id="GO:0005829">
    <property type="term" value="C:cytosol"/>
    <property type="evidence" value="ECO:0007669"/>
    <property type="project" value="TreeGrafter"/>
</dbReference>
<dbReference type="GO" id="GO:0003676">
    <property type="term" value="F:nucleic acid binding"/>
    <property type="evidence" value="ECO:0007669"/>
    <property type="project" value="InterPro"/>
</dbReference>
<feature type="region of interest" description="Disordered" evidence="7">
    <location>
        <begin position="76"/>
        <end position="99"/>
    </location>
</feature>
<dbReference type="GO" id="GO:0016787">
    <property type="term" value="F:hydrolase activity"/>
    <property type="evidence" value="ECO:0007669"/>
    <property type="project" value="UniProtKB-KW"/>
</dbReference>
<protein>
    <recommendedName>
        <fullName evidence="1">RNA helicase</fullName>
        <ecNumber evidence="1">3.6.4.13</ecNumber>
    </recommendedName>
</protein>
<dbReference type="GO" id="GO:0005524">
    <property type="term" value="F:ATP binding"/>
    <property type="evidence" value="ECO:0007669"/>
    <property type="project" value="UniProtKB-KW"/>
</dbReference>
<evidence type="ECO:0000256" key="2">
    <source>
        <dbReference type="ARBA" id="ARBA00022741"/>
    </source>
</evidence>
<name>A0A4Z2CLF7_SCHJA</name>
<keyword evidence="2" id="KW-0547">Nucleotide-binding</keyword>
<dbReference type="PANTHER" id="PTHR47959:SF13">
    <property type="entry name" value="ATP-DEPENDENT RNA HELICASE RHLE"/>
    <property type="match status" value="1"/>
</dbReference>
<evidence type="ECO:0000256" key="6">
    <source>
        <dbReference type="PROSITE-ProRule" id="PRU00552"/>
    </source>
</evidence>
<evidence type="ECO:0000256" key="4">
    <source>
        <dbReference type="ARBA" id="ARBA00022806"/>
    </source>
</evidence>
<dbReference type="PANTHER" id="PTHR47959">
    <property type="entry name" value="ATP-DEPENDENT RNA HELICASE RHLE-RELATED"/>
    <property type="match status" value="1"/>
</dbReference>
<evidence type="ECO:0000313" key="10">
    <source>
        <dbReference type="Proteomes" id="UP000311919"/>
    </source>
</evidence>
<dbReference type="Gene3D" id="3.40.50.300">
    <property type="entry name" value="P-loop containing nucleotide triphosphate hydrolases"/>
    <property type="match status" value="1"/>
</dbReference>
<feature type="short sequence motif" description="Q motif" evidence="6">
    <location>
        <begin position="2"/>
        <end position="30"/>
    </location>
</feature>
<dbReference type="InterPro" id="IPR050079">
    <property type="entry name" value="DEAD_box_RNA_helicase"/>
</dbReference>
<dbReference type="EMBL" id="SKCS01000604">
    <property type="protein sequence ID" value="TNN05099.1"/>
    <property type="molecule type" value="Genomic_DNA"/>
</dbReference>
<organism evidence="9 10">
    <name type="scientific">Schistosoma japonicum</name>
    <name type="common">Blood fluke</name>
    <dbReference type="NCBI Taxonomy" id="6182"/>
    <lineage>
        <taxon>Eukaryota</taxon>
        <taxon>Metazoa</taxon>
        <taxon>Spiralia</taxon>
        <taxon>Lophotrochozoa</taxon>
        <taxon>Platyhelminthes</taxon>
        <taxon>Trematoda</taxon>
        <taxon>Digenea</taxon>
        <taxon>Strigeidida</taxon>
        <taxon>Schistosomatoidea</taxon>
        <taxon>Schistosomatidae</taxon>
        <taxon>Schistosoma</taxon>
    </lineage>
</organism>
<sequence>MTNWESLKLPEYIVKALSDCNLQSPTPIQVKAIPPALHDSFDILGSAPTGSGKTLAFGIPLITKIFRIKRLENQTCDEESTTSQREHERSEVTVHTKPFGKKRKKKDEAKIYSDLDFIEELDVDTGEVRAVHSLSSPVKADNKTLPSVKLPCLARNSNGNRVYGLVLVPTRELAIQVSQHIRALTRYIDCIRIETIVGGISVDKQLRLLQALSRYTCSYSRKIVAFYSAR</sequence>
<dbReference type="OrthoDB" id="6285488at2759"/>
<dbReference type="InterPro" id="IPR027417">
    <property type="entry name" value="P-loop_NTPase"/>
</dbReference>
<dbReference type="SUPFAM" id="SSF52540">
    <property type="entry name" value="P-loop containing nucleoside triphosphate hydrolases"/>
    <property type="match status" value="1"/>
</dbReference>
<keyword evidence="5" id="KW-0067">ATP-binding</keyword>
<keyword evidence="3" id="KW-0378">Hydrolase</keyword>
<accession>A0A4Z2CLF7</accession>
<evidence type="ECO:0000256" key="3">
    <source>
        <dbReference type="ARBA" id="ARBA00022801"/>
    </source>
</evidence>
<dbReference type="Pfam" id="PF00270">
    <property type="entry name" value="DEAD"/>
    <property type="match status" value="1"/>
</dbReference>
<dbReference type="STRING" id="6182.A0A4Z2CLF7"/>
<dbReference type="AlphaFoldDB" id="A0A4Z2CLF7"/>
<feature type="domain" description="DEAD-box RNA helicase Q" evidence="8">
    <location>
        <begin position="2"/>
        <end position="30"/>
    </location>
</feature>
<dbReference type="InterPro" id="IPR014014">
    <property type="entry name" value="RNA_helicase_DEAD_Q_motif"/>
</dbReference>
<evidence type="ECO:0000256" key="1">
    <source>
        <dbReference type="ARBA" id="ARBA00012552"/>
    </source>
</evidence>
<evidence type="ECO:0000313" key="9">
    <source>
        <dbReference type="EMBL" id="TNN05099.1"/>
    </source>
</evidence>
<dbReference type="Proteomes" id="UP000311919">
    <property type="component" value="Unassembled WGS sequence"/>
</dbReference>
<evidence type="ECO:0000256" key="5">
    <source>
        <dbReference type="ARBA" id="ARBA00022840"/>
    </source>
</evidence>
<dbReference type="EC" id="3.6.4.13" evidence="1"/>
<keyword evidence="4 9" id="KW-0347">Helicase</keyword>
<gene>
    <name evidence="9" type="ORF">EWB00_009679</name>
</gene>
<evidence type="ECO:0000259" key="8">
    <source>
        <dbReference type="PROSITE" id="PS51195"/>
    </source>
</evidence>
<comment type="caution">
    <text evidence="9">The sequence shown here is derived from an EMBL/GenBank/DDBJ whole genome shotgun (WGS) entry which is preliminary data.</text>
</comment>